<keyword evidence="4" id="KW-1185">Reference proteome</keyword>
<evidence type="ECO:0000256" key="1">
    <source>
        <dbReference type="SAM" id="Coils"/>
    </source>
</evidence>
<evidence type="ECO:0000313" key="4">
    <source>
        <dbReference type="Proteomes" id="UP000053424"/>
    </source>
</evidence>
<feature type="coiled-coil region" evidence="1">
    <location>
        <begin position="405"/>
        <end position="544"/>
    </location>
</feature>
<feature type="coiled-coil region" evidence="1">
    <location>
        <begin position="696"/>
        <end position="794"/>
    </location>
</feature>
<dbReference type="OrthoDB" id="3271002at2759"/>
<proteinExistence type="predicted"/>
<dbReference type="PANTHER" id="PTHR43941">
    <property type="entry name" value="STRUCTURAL MAINTENANCE OF CHROMOSOMES PROTEIN 2"/>
    <property type="match status" value="1"/>
</dbReference>
<evidence type="ECO:0000313" key="3">
    <source>
        <dbReference type="EMBL" id="KIM37199.1"/>
    </source>
</evidence>
<dbReference type="EMBL" id="KN831799">
    <property type="protein sequence ID" value="KIM37199.1"/>
    <property type="molecule type" value="Genomic_DNA"/>
</dbReference>
<feature type="compositionally biased region" description="Polar residues" evidence="2">
    <location>
        <begin position="252"/>
        <end position="261"/>
    </location>
</feature>
<reference evidence="3 4" key="1">
    <citation type="submission" date="2014-04" db="EMBL/GenBank/DDBJ databases">
        <authorList>
            <consortium name="DOE Joint Genome Institute"/>
            <person name="Kuo A."/>
            <person name="Gay G."/>
            <person name="Dore J."/>
            <person name="Kohler A."/>
            <person name="Nagy L.G."/>
            <person name="Floudas D."/>
            <person name="Copeland A."/>
            <person name="Barry K.W."/>
            <person name="Cichocki N."/>
            <person name="Veneault-Fourrey C."/>
            <person name="LaButti K."/>
            <person name="Lindquist E.A."/>
            <person name="Lipzen A."/>
            <person name="Lundell T."/>
            <person name="Morin E."/>
            <person name="Murat C."/>
            <person name="Sun H."/>
            <person name="Tunlid A."/>
            <person name="Henrissat B."/>
            <person name="Grigoriev I.V."/>
            <person name="Hibbett D.S."/>
            <person name="Martin F."/>
            <person name="Nordberg H.P."/>
            <person name="Cantor M.N."/>
            <person name="Hua S.X."/>
        </authorList>
    </citation>
    <scope>NUCLEOTIDE SEQUENCE [LARGE SCALE GENOMIC DNA]</scope>
    <source>
        <strain evidence="4">h7</strain>
    </source>
</reference>
<protein>
    <submittedName>
        <fullName evidence="3">Uncharacterized protein</fullName>
    </submittedName>
</protein>
<feature type="compositionally biased region" description="Polar residues" evidence="2">
    <location>
        <begin position="271"/>
        <end position="285"/>
    </location>
</feature>
<keyword evidence="1" id="KW-0175">Coiled coil</keyword>
<reference evidence="4" key="2">
    <citation type="submission" date="2015-01" db="EMBL/GenBank/DDBJ databases">
        <title>Evolutionary Origins and Diversification of the Mycorrhizal Mutualists.</title>
        <authorList>
            <consortium name="DOE Joint Genome Institute"/>
            <consortium name="Mycorrhizal Genomics Consortium"/>
            <person name="Kohler A."/>
            <person name="Kuo A."/>
            <person name="Nagy L.G."/>
            <person name="Floudas D."/>
            <person name="Copeland A."/>
            <person name="Barry K.W."/>
            <person name="Cichocki N."/>
            <person name="Veneault-Fourrey C."/>
            <person name="LaButti K."/>
            <person name="Lindquist E.A."/>
            <person name="Lipzen A."/>
            <person name="Lundell T."/>
            <person name="Morin E."/>
            <person name="Murat C."/>
            <person name="Riley R."/>
            <person name="Ohm R."/>
            <person name="Sun H."/>
            <person name="Tunlid A."/>
            <person name="Henrissat B."/>
            <person name="Grigoriev I.V."/>
            <person name="Hibbett D.S."/>
            <person name="Martin F."/>
        </authorList>
    </citation>
    <scope>NUCLEOTIDE SEQUENCE [LARGE SCALE GENOMIC DNA]</scope>
    <source>
        <strain evidence="4">h7</strain>
    </source>
</reference>
<feature type="region of interest" description="Disordered" evidence="2">
    <location>
        <begin position="123"/>
        <end position="339"/>
    </location>
</feature>
<feature type="coiled-coil region" evidence="1">
    <location>
        <begin position="587"/>
        <end position="639"/>
    </location>
</feature>
<accession>A0A0C3BYT4</accession>
<feature type="compositionally biased region" description="Basic and acidic residues" evidence="2">
    <location>
        <begin position="200"/>
        <end position="216"/>
    </location>
</feature>
<dbReference type="STRING" id="686832.A0A0C3BYT4"/>
<organism evidence="3 4">
    <name type="scientific">Hebeloma cylindrosporum</name>
    <dbReference type="NCBI Taxonomy" id="76867"/>
    <lineage>
        <taxon>Eukaryota</taxon>
        <taxon>Fungi</taxon>
        <taxon>Dikarya</taxon>
        <taxon>Basidiomycota</taxon>
        <taxon>Agaricomycotina</taxon>
        <taxon>Agaricomycetes</taxon>
        <taxon>Agaricomycetidae</taxon>
        <taxon>Agaricales</taxon>
        <taxon>Agaricineae</taxon>
        <taxon>Hymenogastraceae</taxon>
        <taxon>Hebeloma</taxon>
    </lineage>
</organism>
<dbReference type="HOGENOM" id="CLU_312846_0_0_1"/>
<name>A0A0C3BYT4_HEBCY</name>
<sequence>MVYKRNKKPAHFTYAERVLGAFNQVQREHRKRSVHLATLRAQVKKNAQAKKDTLGPNWTHWVGKAVAKLENDGIFQHAGAIASVSLTPTGKKTIANARRVIKNSGETPQSHSQDDRVWKQVASLGTKRSRRQSKVGGYVSDDTEQQATPARDGTGRKRPRLSTSPEKRSRIGQAENPPLHDLLRGVSPLTDLDSEDEDLSAQRREELRDRDHEMRPELIAPERTPSNAENEADGNIRYATPPAPLDLDRPSSPISPTNRLLSRNHPGGVVRTQSGSLIPNLSKQPTPAPSSPDREDLDDTEGNLGSPNFEMDIDTFNPFASRPSHGRASPQPHLQSVGAGSVAGRAEMQLITSLKLEVKNLQQQLLNAGNVSEERTAGKAAGVEKVMSQRLQSLELSIAERDADISGLQGQNKRLQAEINEVSDELEAAESLVEERTVERDVLLGEVQTLEALNTDLVRGRADLQDALALAKAELSEAKGLNDSLQNQCDNLAVEIESLKRREAEGTSRTQSLVESLSRITNDAQVLRDQNASLELSLSKYRDEAQEKDGFVQRLLNEANVKDIYIEDLSAQLQTSKQGAEESAVRVSQQQAAIAALSEEMLSMQENVKTLEETLVTKLDELEAEKAQTVKLARQLADTERGLQAAQQAAIDASLEIGKLTSESTLKDDYIQQISMEIEVTRGHAMTAEGKLSESRETYEKERTALLAQVSDLRADLETVKGQSDALLTDMRVDHARAVEEMENRLAESQHALDVERRSKSALEAGMVSYIGKIQDLEAQLAEAENAKALDRMKMADLRKSFASLQKMFEEYEGGIIPPQPSSEERVAAPQL</sequence>
<evidence type="ECO:0000256" key="2">
    <source>
        <dbReference type="SAM" id="MobiDB-lite"/>
    </source>
</evidence>
<gene>
    <name evidence="3" type="ORF">M413DRAFT_279303</name>
</gene>
<dbReference type="Proteomes" id="UP000053424">
    <property type="component" value="Unassembled WGS sequence"/>
</dbReference>
<dbReference type="AlphaFoldDB" id="A0A0C3BYT4"/>